<name>A9WHY1_CHLAA</name>
<dbReference type="InParanoid" id="A9WHY1"/>
<dbReference type="RefSeq" id="WP_012258325.1">
    <property type="nucleotide sequence ID" value="NC_010175.1"/>
</dbReference>
<dbReference type="InterPro" id="IPR002716">
    <property type="entry name" value="PIN_dom"/>
</dbReference>
<proteinExistence type="predicted"/>
<dbReference type="InterPro" id="IPR029060">
    <property type="entry name" value="PIN-like_dom_sf"/>
</dbReference>
<sequence>MKLLLDTHSFIWFIEDNLSLSLRARTLIEEPTSEVLLSVASVWEMAIKVSLGRLQLSQPFELFIPHQLLLNDITLLDITLNHTLKIATLPFHHRDPFDRLLIA</sequence>
<dbReference type="eggNOG" id="COG3744">
    <property type="taxonomic scope" value="Bacteria"/>
</dbReference>
<dbReference type="PANTHER" id="PTHR36173">
    <property type="entry name" value="RIBONUCLEASE VAPC16-RELATED"/>
    <property type="match status" value="1"/>
</dbReference>
<dbReference type="PANTHER" id="PTHR36173:SF2">
    <property type="entry name" value="RIBONUCLEASE VAPC16"/>
    <property type="match status" value="1"/>
</dbReference>
<evidence type="ECO:0000313" key="2">
    <source>
        <dbReference type="EMBL" id="ABY35672.1"/>
    </source>
</evidence>
<dbReference type="EnsemblBacteria" id="ABY35672">
    <property type="protein sequence ID" value="ABY35672"/>
    <property type="gene ID" value="Caur_2465"/>
</dbReference>
<evidence type="ECO:0000313" key="3">
    <source>
        <dbReference type="Proteomes" id="UP000002008"/>
    </source>
</evidence>
<dbReference type="HOGENOM" id="CLU_129890_0_1_0"/>
<evidence type="ECO:0000259" key="1">
    <source>
        <dbReference type="Pfam" id="PF01850"/>
    </source>
</evidence>
<dbReference type="InterPro" id="IPR041705">
    <property type="entry name" value="PIN_Sll0205"/>
</dbReference>
<dbReference type="EMBL" id="CP000909">
    <property type="protein sequence ID" value="ABY35672.1"/>
    <property type="molecule type" value="Genomic_DNA"/>
</dbReference>
<gene>
    <name evidence="2" type="ordered locus">Caur_2465</name>
</gene>
<feature type="domain" description="PIN" evidence="1">
    <location>
        <begin position="4"/>
        <end position="103"/>
    </location>
</feature>
<organism evidence="2 3">
    <name type="scientific">Chloroflexus aurantiacus (strain ATCC 29366 / DSM 635 / J-10-fl)</name>
    <dbReference type="NCBI Taxonomy" id="324602"/>
    <lineage>
        <taxon>Bacteria</taxon>
        <taxon>Bacillati</taxon>
        <taxon>Chloroflexota</taxon>
        <taxon>Chloroflexia</taxon>
        <taxon>Chloroflexales</taxon>
        <taxon>Chloroflexineae</taxon>
        <taxon>Chloroflexaceae</taxon>
        <taxon>Chloroflexus</taxon>
    </lineage>
</organism>
<dbReference type="SUPFAM" id="SSF88723">
    <property type="entry name" value="PIN domain-like"/>
    <property type="match status" value="1"/>
</dbReference>
<dbReference type="AlphaFoldDB" id="A9WHY1"/>
<dbReference type="CDD" id="cd09872">
    <property type="entry name" value="PIN_Sll0205-like"/>
    <property type="match status" value="1"/>
</dbReference>
<accession>A9WHY1</accession>
<dbReference type="InterPro" id="IPR052919">
    <property type="entry name" value="TA_system_RNase"/>
</dbReference>
<dbReference type="Proteomes" id="UP000002008">
    <property type="component" value="Chromosome"/>
</dbReference>
<protein>
    <submittedName>
        <fullName evidence="2">PilT protein domain protein</fullName>
    </submittedName>
</protein>
<dbReference type="STRING" id="324602.Caur_2465"/>
<dbReference type="Pfam" id="PF01850">
    <property type="entry name" value="PIN"/>
    <property type="match status" value="1"/>
</dbReference>
<keyword evidence="3" id="KW-1185">Reference proteome</keyword>
<dbReference type="PATRIC" id="fig|324602.8.peg.2779"/>
<reference evidence="3" key="1">
    <citation type="journal article" date="2011" name="BMC Genomics">
        <title>Complete genome sequence of the filamentous anoxygenic phototrophic bacterium Chloroflexus aurantiacus.</title>
        <authorList>
            <person name="Tang K.H."/>
            <person name="Barry K."/>
            <person name="Chertkov O."/>
            <person name="Dalin E."/>
            <person name="Han C.S."/>
            <person name="Hauser L.J."/>
            <person name="Honchak B.M."/>
            <person name="Karbach L.E."/>
            <person name="Land M.L."/>
            <person name="Lapidus A."/>
            <person name="Larimer F.W."/>
            <person name="Mikhailova N."/>
            <person name="Pitluck S."/>
            <person name="Pierson B.K."/>
            <person name="Blankenship R.E."/>
        </authorList>
    </citation>
    <scope>NUCLEOTIDE SEQUENCE [LARGE SCALE GENOMIC DNA]</scope>
    <source>
        <strain evidence="3">ATCC 29366 / DSM 635 / J-10-fl</strain>
    </source>
</reference>
<dbReference type="KEGG" id="cau:Caur_2465"/>